<dbReference type="Gene3D" id="3.40.50.20">
    <property type="match status" value="1"/>
</dbReference>
<dbReference type="PANTHER" id="PTHR23132">
    <property type="entry name" value="D-ALANINE--D-ALANINE LIGASE"/>
    <property type="match status" value="1"/>
</dbReference>
<dbReference type="GO" id="GO:0046872">
    <property type="term" value="F:metal ion binding"/>
    <property type="evidence" value="ECO:0007669"/>
    <property type="project" value="UniProtKB-KW"/>
</dbReference>
<dbReference type="InterPro" id="IPR011095">
    <property type="entry name" value="Dala_Dala_lig_C"/>
</dbReference>
<dbReference type="InterPro" id="IPR016185">
    <property type="entry name" value="PreATP-grasp_dom_sf"/>
</dbReference>
<evidence type="ECO:0000256" key="15">
    <source>
        <dbReference type="ARBA" id="ARBA00023211"/>
    </source>
</evidence>
<evidence type="ECO:0000256" key="19">
    <source>
        <dbReference type="PIRSR" id="PIRSR039102-1"/>
    </source>
</evidence>
<dbReference type="RefSeq" id="WP_087505474.1">
    <property type="nucleotide sequence ID" value="NZ_BMDX01000006.1"/>
</dbReference>
<comment type="cofactor">
    <cofactor evidence="1">
        <name>Mn(2+)</name>
        <dbReference type="ChEBI" id="CHEBI:29035"/>
    </cofactor>
</comment>
<dbReference type="Proteomes" id="UP000619743">
    <property type="component" value="Unassembled WGS sequence"/>
</dbReference>
<comment type="pathway">
    <text evidence="4 18">Cell wall biogenesis; peptidoglycan biosynthesis.</text>
</comment>
<evidence type="ECO:0000256" key="7">
    <source>
        <dbReference type="ARBA" id="ARBA00022490"/>
    </source>
</evidence>
<evidence type="ECO:0000256" key="6">
    <source>
        <dbReference type="ARBA" id="ARBA00012216"/>
    </source>
</evidence>
<comment type="subcellular location">
    <subcellularLocation>
        <location evidence="3 18">Cytoplasm</location>
    </subcellularLocation>
</comment>
<evidence type="ECO:0000256" key="17">
    <source>
        <dbReference type="ARBA" id="ARBA00047614"/>
    </source>
</evidence>
<keyword evidence="14 18" id="KW-0573">Peptidoglycan synthesis</keyword>
<gene>
    <name evidence="23" type="primary">ddlB</name>
    <name evidence="18" type="synonym">ddl</name>
    <name evidence="23" type="ORF">GCM10011369_15330</name>
</gene>
<evidence type="ECO:0000256" key="18">
    <source>
        <dbReference type="HAMAP-Rule" id="MF_00047"/>
    </source>
</evidence>
<dbReference type="PANTHER" id="PTHR23132:SF23">
    <property type="entry name" value="D-ALANINE--D-ALANINE LIGASE B"/>
    <property type="match status" value="1"/>
</dbReference>
<organism evidence="23 24">
    <name type="scientific">Neiella marina</name>
    <dbReference type="NCBI Taxonomy" id="508461"/>
    <lineage>
        <taxon>Bacteria</taxon>
        <taxon>Pseudomonadati</taxon>
        <taxon>Pseudomonadota</taxon>
        <taxon>Gammaproteobacteria</taxon>
        <taxon>Alteromonadales</taxon>
        <taxon>Echinimonadaceae</taxon>
        <taxon>Neiella</taxon>
    </lineage>
</organism>
<evidence type="ECO:0000256" key="21">
    <source>
        <dbReference type="PROSITE-ProRule" id="PRU00409"/>
    </source>
</evidence>
<accession>A0A8J2XNM5</accession>
<feature type="domain" description="ATP-grasp" evidence="22">
    <location>
        <begin position="109"/>
        <end position="307"/>
    </location>
</feature>
<evidence type="ECO:0000256" key="14">
    <source>
        <dbReference type="ARBA" id="ARBA00022984"/>
    </source>
</evidence>
<dbReference type="InterPro" id="IPR000291">
    <property type="entry name" value="D-Ala_lig_Van_CS"/>
</dbReference>
<dbReference type="PIRSF" id="PIRSF039102">
    <property type="entry name" value="Ddl/VanB"/>
    <property type="match status" value="1"/>
</dbReference>
<evidence type="ECO:0000256" key="1">
    <source>
        <dbReference type="ARBA" id="ARBA00001936"/>
    </source>
</evidence>
<evidence type="ECO:0000256" key="13">
    <source>
        <dbReference type="ARBA" id="ARBA00022960"/>
    </source>
</evidence>
<evidence type="ECO:0000313" key="23">
    <source>
        <dbReference type="EMBL" id="GGA74447.1"/>
    </source>
</evidence>
<evidence type="ECO:0000259" key="22">
    <source>
        <dbReference type="PROSITE" id="PS50975"/>
    </source>
</evidence>
<dbReference type="PROSITE" id="PS00844">
    <property type="entry name" value="DALA_DALA_LIGASE_2"/>
    <property type="match status" value="1"/>
</dbReference>
<dbReference type="Pfam" id="PF01820">
    <property type="entry name" value="Dala_Dala_lig_N"/>
    <property type="match status" value="1"/>
</dbReference>
<evidence type="ECO:0000256" key="8">
    <source>
        <dbReference type="ARBA" id="ARBA00022598"/>
    </source>
</evidence>
<feature type="active site" evidence="19">
    <location>
        <position position="285"/>
    </location>
</feature>
<dbReference type="EMBL" id="BMDX01000006">
    <property type="protein sequence ID" value="GGA74447.1"/>
    <property type="molecule type" value="Genomic_DNA"/>
</dbReference>
<dbReference type="GO" id="GO:0071555">
    <property type="term" value="P:cell wall organization"/>
    <property type="evidence" value="ECO:0007669"/>
    <property type="project" value="UniProtKB-KW"/>
</dbReference>
<protein>
    <recommendedName>
        <fullName evidence="6 18">D-alanine--D-alanine ligase</fullName>
        <ecNumber evidence="6 18">6.3.2.4</ecNumber>
    </recommendedName>
    <alternativeName>
        <fullName evidence="18">D-Ala-D-Ala ligase</fullName>
    </alternativeName>
    <alternativeName>
        <fullName evidence="18">D-alanylalanine synthetase</fullName>
    </alternativeName>
</protein>
<dbReference type="Gene3D" id="3.30.470.20">
    <property type="entry name" value="ATP-grasp fold, B domain"/>
    <property type="match status" value="1"/>
</dbReference>
<feature type="binding site" evidence="20">
    <location>
        <position position="276"/>
    </location>
    <ligand>
        <name>Mg(2+)</name>
        <dbReference type="ChEBI" id="CHEBI:18420"/>
        <label>2</label>
    </ligand>
</feature>
<dbReference type="AlphaFoldDB" id="A0A8J2XNM5"/>
<dbReference type="GO" id="GO:0008360">
    <property type="term" value="P:regulation of cell shape"/>
    <property type="evidence" value="ECO:0007669"/>
    <property type="project" value="UniProtKB-KW"/>
</dbReference>
<feature type="binding site" evidence="20">
    <location>
        <position position="261"/>
    </location>
    <ligand>
        <name>Mg(2+)</name>
        <dbReference type="ChEBI" id="CHEBI:18420"/>
        <label>1</label>
    </ligand>
</feature>
<evidence type="ECO:0000256" key="5">
    <source>
        <dbReference type="ARBA" id="ARBA00010871"/>
    </source>
</evidence>
<dbReference type="NCBIfam" id="NF002378">
    <property type="entry name" value="PRK01372.1"/>
    <property type="match status" value="1"/>
</dbReference>
<keyword evidence="8 18" id="KW-0436">Ligase</keyword>
<dbReference type="PROSITE" id="PS50975">
    <property type="entry name" value="ATP_GRASP"/>
    <property type="match status" value="1"/>
</dbReference>
<evidence type="ECO:0000256" key="16">
    <source>
        <dbReference type="ARBA" id="ARBA00023316"/>
    </source>
</evidence>
<comment type="function">
    <text evidence="2 18">Cell wall formation.</text>
</comment>
<dbReference type="SUPFAM" id="SSF56059">
    <property type="entry name" value="Glutathione synthetase ATP-binding domain-like"/>
    <property type="match status" value="1"/>
</dbReference>
<keyword evidence="11 21" id="KW-0067">ATP-binding</keyword>
<keyword evidence="12 20" id="KW-0460">Magnesium</keyword>
<evidence type="ECO:0000256" key="10">
    <source>
        <dbReference type="ARBA" id="ARBA00022741"/>
    </source>
</evidence>
<comment type="catalytic activity">
    <reaction evidence="17 18">
        <text>2 D-alanine + ATP = D-alanyl-D-alanine + ADP + phosphate + H(+)</text>
        <dbReference type="Rhea" id="RHEA:11224"/>
        <dbReference type="ChEBI" id="CHEBI:15378"/>
        <dbReference type="ChEBI" id="CHEBI:30616"/>
        <dbReference type="ChEBI" id="CHEBI:43474"/>
        <dbReference type="ChEBI" id="CHEBI:57416"/>
        <dbReference type="ChEBI" id="CHEBI:57822"/>
        <dbReference type="ChEBI" id="CHEBI:456216"/>
        <dbReference type="EC" id="6.3.2.4"/>
    </reaction>
</comment>
<feature type="binding site" evidence="20">
    <location>
        <position position="274"/>
    </location>
    <ligand>
        <name>Mg(2+)</name>
        <dbReference type="ChEBI" id="CHEBI:18420"/>
        <label>1</label>
    </ligand>
</feature>
<keyword evidence="9 20" id="KW-0479">Metal-binding</keyword>
<proteinExistence type="inferred from homology"/>
<dbReference type="EC" id="6.3.2.4" evidence="6 18"/>
<dbReference type="NCBIfam" id="TIGR01205">
    <property type="entry name" value="D_ala_D_alaTIGR"/>
    <property type="match status" value="1"/>
</dbReference>
<feature type="active site" evidence="19">
    <location>
        <position position="154"/>
    </location>
</feature>
<feature type="binding site" evidence="20">
    <location>
        <position position="274"/>
    </location>
    <ligand>
        <name>Mg(2+)</name>
        <dbReference type="ChEBI" id="CHEBI:18420"/>
        <label>2</label>
    </ligand>
</feature>
<dbReference type="InterPro" id="IPR013815">
    <property type="entry name" value="ATP_grasp_subdomain_1"/>
</dbReference>
<evidence type="ECO:0000256" key="11">
    <source>
        <dbReference type="ARBA" id="ARBA00022840"/>
    </source>
</evidence>
<evidence type="ECO:0000256" key="9">
    <source>
        <dbReference type="ARBA" id="ARBA00022723"/>
    </source>
</evidence>
<dbReference type="SUPFAM" id="SSF52440">
    <property type="entry name" value="PreATP-grasp domain"/>
    <property type="match status" value="1"/>
</dbReference>
<evidence type="ECO:0000256" key="3">
    <source>
        <dbReference type="ARBA" id="ARBA00004496"/>
    </source>
</evidence>
<evidence type="ECO:0000313" key="24">
    <source>
        <dbReference type="Proteomes" id="UP000619743"/>
    </source>
</evidence>
<keyword evidence="7 18" id="KW-0963">Cytoplasm</keyword>
<evidence type="ECO:0000256" key="12">
    <source>
        <dbReference type="ARBA" id="ARBA00022842"/>
    </source>
</evidence>
<dbReference type="OrthoDB" id="9813261at2"/>
<sequence length="311" mass="33326">MAHDVNVAEFGKVAVLLGGCSAERPVSLKSGTAVHQALVNEGVDAHCFDPAETPLAELKTQGFDRVFIALHGRGGEDGVMQGALEWLGIPYTGSRVLGSALAMDKIRTKQIWQSMDLPTAGYRIIAEPLDEAEAADVLAALSGAVIVKPACEGSSIGMAKATTAAQLTAAVADALKYDPQVLVERWIEGDEFTVAILGDEALPVVQMRTPHEFYDYDAKYQSQSTEYFCPCGLSEADEKALQVYAKEAFDAVSAEGWGRVDAMRDDHGQWHLLEVNTVPGMTEKSLVPMAAKAKGLSFSELVVRILAQAKV</sequence>
<evidence type="ECO:0000256" key="2">
    <source>
        <dbReference type="ARBA" id="ARBA00003921"/>
    </source>
</evidence>
<evidence type="ECO:0000256" key="4">
    <source>
        <dbReference type="ARBA" id="ARBA00004752"/>
    </source>
</evidence>
<dbReference type="FunFam" id="3.40.50.20:FF:000013">
    <property type="entry name" value="D-alanine--D-alanine ligase"/>
    <property type="match status" value="1"/>
</dbReference>
<dbReference type="PROSITE" id="PS00843">
    <property type="entry name" value="DALA_DALA_LIGASE_1"/>
    <property type="match status" value="1"/>
</dbReference>
<dbReference type="GO" id="GO:0005829">
    <property type="term" value="C:cytosol"/>
    <property type="evidence" value="ECO:0007669"/>
    <property type="project" value="TreeGrafter"/>
</dbReference>
<comment type="similarity">
    <text evidence="5 18">Belongs to the D-alanine--D-alanine ligase family.</text>
</comment>
<keyword evidence="13 18" id="KW-0133">Cell shape</keyword>
<keyword evidence="15 20" id="KW-0464">Manganese</keyword>
<dbReference type="GO" id="GO:0005524">
    <property type="term" value="F:ATP binding"/>
    <property type="evidence" value="ECO:0007669"/>
    <property type="project" value="UniProtKB-UniRule"/>
</dbReference>
<keyword evidence="24" id="KW-1185">Reference proteome</keyword>
<dbReference type="InterPro" id="IPR011127">
    <property type="entry name" value="Dala_Dala_lig_N"/>
</dbReference>
<dbReference type="InterPro" id="IPR005905">
    <property type="entry name" value="D_ala_D_ala"/>
</dbReference>
<keyword evidence="10 21" id="KW-0547">Nucleotide-binding</keyword>
<dbReference type="HAMAP" id="MF_00047">
    <property type="entry name" value="Dala_Dala_lig"/>
    <property type="match status" value="1"/>
</dbReference>
<dbReference type="GO" id="GO:0009252">
    <property type="term" value="P:peptidoglycan biosynthetic process"/>
    <property type="evidence" value="ECO:0007669"/>
    <property type="project" value="UniProtKB-UniRule"/>
</dbReference>
<dbReference type="GO" id="GO:0008716">
    <property type="term" value="F:D-alanine-D-alanine ligase activity"/>
    <property type="evidence" value="ECO:0007669"/>
    <property type="project" value="UniProtKB-UniRule"/>
</dbReference>
<feature type="active site" evidence="19">
    <location>
        <position position="23"/>
    </location>
</feature>
<dbReference type="Pfam" id="PF07478">
    <property type="entry name" value="Dala_Dala_lig_C"/>
    <property type="match status" value="1"/>
</dbReference>
<reference evidence="24" key="1">
    <citation type="journal article" date="2019" name="Int. J. Syst. Evol. Microbiol.">
        <title>The Global Catalogue of Microorganisms (GCM) 10K type strain sequencing project: providing services to taxonomists for standard genome sequencing and annotation.</title>
        <authorList>
            <consortium name="The Broad Institute Genomics Platform"/>
            <consortium name="The Broad Institute Genome Sequencing Center for Infectious Disease"/>
            <person name="Wu L."/>
            <person name="Ma J."/>
        </authorList>
    </citation>
    <scope>NUCLEOTIDE SEQUENCE [LARGE SCALE GENOMIC DNA]</scope>
    <source>
        <strain evidence="24">CGMCC 1.10130</strain>
    </source>
</reference>
<dbReference type="Gene3D" id="3.30.1490.20">
    <property type="entry name" value="ATP-grasp fold, A domain"/>
    <property type="match status" value="1"/>
</dbReference>
<name>A0A8J2XNM5_9GAMM</name>
<dbReference type="UniPathway" id="UPA00219"/>
<comment type="cofactor">
    <cofactor evidence="20">
        <name>Mg(2+)</name>
        <dbReference type="ChEBI" id="CHEBI:18420"/>
    </cofactor>
    <cofactor evidence="20">
        <name>Mn(2+)</name>
        <dbReference type="ChEBI" id="CHEBI:29035"/>
    </cofactor>
    <text evidence="20">Binds 2 magnesium or manganese ions per subunit.</text>
</comment>
<dbReference type="InterPro" id="IPR011761">
    <property type="entry name" value="ATP-grasp"/>
</dbReference>
<comment type="caution">
    <text evidence="23">The sequence shown here is derived from an EMBL/GenBank/DDBJ whole genome shotgun (WGS) entry which is preliminary data.</text>
</comment>
<dbReference type="FunFam" id="3.30.470.20:FF:000008">
    <property type="entry name" value="D-alanine--D-alanine ligase"/>
    <property type="match status" value="1"/>
</dbReference>
<keyword evidence="16 18" id="KW-0961">Cell wall biogenesis/degradation</keyword>
<evidence type="ECO:0000256" key="20">
    <source>
        <dbReference type="PIRSR" id="PIRSR039102-3"/>
    </source>
</evidence>